<reference evidence="1" key="1">
    <citation type="submission" date="2019-08" db="EMBL/GenBank/DDBJ databases">
        <authorList>
            <person name="Kucharzyk K."/>
            <person name="Murdoch R.W."/>
            <person name="Higgins S."/>
            <person name="Loffler F."/>
        </authorList>
    </citation>
    <scope>NUCLEOTIDE SEQUENCE</scope>
</reference>
<name>A0A644VJM2_9ZZZZ</name>
<evidence type="ECO:0000313" key="1">
    <source>
        <dbReference type="EMBL" id="MPL91516.1"/>
    </source>
</evidence>
<protein>
    <submittedName>
        <fullName evidence="1">Uncharacterized protein</fullName>
    </submittedName>
</protein>
<comment type="caution">
    <text evidence="1">The sequence shown here is derived from an EMBL/GenBank/DDBJ whole genome shotgun (WGS) entry which is preliminary data.</text>
</comment>
<proteinExistence type="predicted"/>
<dbReference type="EMBL" id="VSSQ01000331">
    <property type="protein sequence ID" value="MPL91516.1"/>
    <property type="molecule type" value="Genomic_DNA"/>
</dbReference>
<dbReference type="AlphaFoldDB" id="A0A644VJM2"/>
<organism evidence="1">
    <name type="scientific">bioreactor metagenome</name>
    <dbReference type="NCBI Taxonomy" id="1076179"/>
    <lineage>
        <taxon>unclassified sequences</taxon>
        <taxon>metagenomes</taxon>
        <taxon>ecological metagenomes</taxon>
    </lineage>
</organism>
<gene>
    <name evidence="1" type="ORF">SDC9_37591</name>
</gene>
<accession>A0A644VJM2</accession>
<sequence length="222" mass="25348">MKKLTLILLALVGVVSFNSCKDDEPEQKPTTTTNIITELKGYTGKTFEQIAPTIQAKGFNLLNTENIEGLTIYYFTNSDNSYKYSIGEYDDTVFIASYEYFNDNKGLLLTSYEKNSQTALSYTSNMQVNSYYSDISIMNSENGNIEFDNRADYLTAYNQNKDSINYCSETWMSQTAMVGTEFNYDEFDGHYSLVGYGDLLRMPVIFSKAKNKSIFEILKHNK</sequence>